<sequence>NASASEQASATSEELATQAEALQHTIAFFRVDGNGAAKPRTKPAPVQHVEKVVRPALRPQVQTGAPRAAGKRGKGNGVGYAFDLSSGGPDGRDAEFERC</sequence>
<name>A0A7C9QSD3_9PROT</name>
<feature type="region of interest" description="Disordered" evidence="1">
    <location>
        <begin position="59"/>
        <end position="99"/>
    </location>
</feature>
<dbReference type="AlphaFoldDB" id="A0A7C9QSD3"/>
<dbReference type="Proteomes" id="UP000480684">
    <property type="component" value="Unassembled WGS sequence"/>
</dbReference>
<dbReference type="EMBL" id="JAAIYP010000022">
    <property type="protein sequence ID" value="NFV79202.1"/>
    <property type="molecule type" value="Genomic_DNA"/>
</dbReference>
<protein>
    <submittedName>
        <fullName evidence="2">Methyl-accepting chemotaxis protein</fullName>
    </submittedName>
</protein>
<proteinExistence type="predicted"/>
<gene>
    <name evidence="2" type="ORF">G4223_03650</name>
</gene>
<keyword evidence="3" id="KW-1185">Reference proteome</keyword>
<evidence type="ECO:0000256" key="1">
    <source>
        <dbReference type="SAM" id="MobiDB-lite"/>
    </source>
</evidence>
<accession>A0A7C9QSD3</accession>
<comment type="caution">
    <text evidence="2">The sequence shown here is derived from an EMBL/GenBank/DDBJ whole genome shotgun (WGS) entry which is preliminary data.</text>
</comment>
<organism evidence="2 3">
    <name type="scientific">Magnetospirillum aberrantis SpK</name>
    <dbReference type="NCBI Taxonomy" id="908842"/>
    <lineage>
        <taxon>Bacteria</taxon>
        <taxon>Pseudomonadati</taxon>
        <taxon>Pseudomonadota</taxon>
        <taxon>Alphaproteobacteria</taxon>
        <taxon>Rhodospirillales</taxon>
        <taxon>Rhodospirillaceae</taxon>
        <taxon>Magnetospirillum</taxon>
    </lineage>
</organism>
<evidence type="ECO:0000313" key="3">
    <source>
        <dbReference type="Proteomes" id="UP000480684"/>
    </source>
</evidence>
<reference evidence="2 3" key="1">
    <citation type="submission" date="2020-02" db="EMBL/GenBank/DDBJ databases">
        <authorList>
            <person name="Dziuba M."/>
            <person name="Kuznetsov B."/>
            <person name="Mardanov A."/>
            <person name="Ravin N."/>
            <person name="Grouzdev D."/>
        </authorList>
    </citation>
    <scope>NUCLEOTIDE SEQUENCE [LARGE SCALE GENOMIC DNA]</scope>
    <source>
        <strain evidence="2 3">SpK</strain>
    </source>
</reference>
<feature type="non-terminal residue" evidence="2">
    <location>
        <position position="1"/>
    </location>
</feature>
<evidence type="ECO:0000313" key="2">
    <source>
        <dbReference type="EMBL" id="NFV79202.1"/>
    </source>
</evidence>
<feature type="compositionally biased region" description="Basic and acidic residues" evidence="1">
    <location>
        <begin position="90"/>
        <end position="99"/>
    </location>
</feature>